<name>A0A7W3JG90_9MICO</name>
<dbReference type="Proteomes" id="UP000522688">
    <property type="component" value="Unassembled WGS sequence"/>
</dbReference>
<protein>
    <submittedName>
        <fullName evidence="2">Uncharacterized protein</fullName>
    </submittedName>
</protein>
<dbReference type="AlphaFoldDB" id="A0A7W3JG90"/>
<reference evidence="2 3" key="1">
    <citation type="submission" date="2020-07" db="EMBL/GenBank/DDBJ databases">
        <title>Sequencing the genomes of 1000 actinobacteria strains.</title>
        <authorList>
            <person name="Klenk H.-P."/>
        </authorList>
    </citation>
    <scope>NUCLEOTIDE SEQUENCE [LARGE SCALE GENOMIC DNA]</scope>
    <source>
        <strain evidence="2 3">DSM 10309</strain>
    </source>
</reference>
<comment type="caution">
    <text evidence="2">The sequence shown here is derived from an EMBL/GenBank/DDBJ whole genome shotgun (WGS) entry which is preliminary data.</text>
</comment>
<organism evidence="2 3">
    <name type="scientific">Frigoribacterium faeni</name>
    <dbReference type="NCBI Taxonomy" id="145483"/>
    <lineage>
        <taxon>Bacteria</taxon>
        <taxon>Bacillati</taxon>
        <taxon>Actinomycetota</taxon>
        <taxon>Actinomycetes</taxon>
        <taxon>Micrococcales</taxon>
        <taxon>Microbacteriaceae</taxon>
        <taxon>Frigoribacterium</taxon>
    </lineage>
</organism>
<evidence type="ECO:0000256" key="1">
    <source>
        <dbReference type="SAM" id="MobiDB-lite"/>
    </source>
</evidence>
<gene>
    <name evidence="2" type="ORF">FB463_000467</name>
</gene>
<evidence type="ECO:0000313" key="2">
    <source>
        <dbReference type="EMBL" id="MBA8812243.1"/>
    </source>
</evidence>
<dbReference type="EMBL" id="JACGWW010000001">
    <property type="protein sequence ID" value="MBA8812243.1"/>
    <property type="molecule type" value="Genomic_DNA"/>
</dbReference>
<dbReference type="RefSeq" id="WP_146854578.1">
    <property type="nucleotide sequence ID" value="NZ_BAAAHR010000002.1"/>
</dbReference>
<proteinExistence type="predicted"/>
<dbReference type="OrthoDB" id="5103427at2"/>
<evidence type="ECO:0000313" key="3">
    <source>
        <dbReference type="Proteomes" id="UP000522688"/>
    </source>
</evidence>
<feature type="region of interest" description="Disordered" evidence="1">
    <location>
        <begin position="367"/>
        <end position="391"/>
    </location>
</feature>
<dbReference type="Pfam" id="PF19674">
    <property type="entry name" value="DUF6177"/>
    <property type="match status" value="1"/>
</dbReference>
<sequence length="391" mass="41614">MGTPIRHPLVDAVTPRVVRIDGRAGVVRLSRPMSDLLRRKRHRRRVVLVTGERSRLTVGFRSALVEAGGAWVVRDDEGGYRDGLSGLPYEDVDAAGAPVEEDGSVAAAPPVIRPAVDTTPQLTVDLTVLHRASHDTSLGGALEVLTSAISGGSPVSWGTTEPLLHGWDRWVMTQHARHSAPDTVRFIAEGPHVSATITARVTEHGIEETTALTADVTHPVDGRDLDAAIGRLTDALTEIAETTLPTFALVVAREGEIDRCARAVTYPPPNPVALLIGAPSVKRLGLDLSVLPTRDTVRVVGRPRLPAYVVPLGDATTSGWDALHETLEAVGPDRLATLVSTPLLQAWEEDLHEFDLLHESRMPGVIGIAGSSASDADPDDDGAEEARDGAP</sequence>
<dbReference type="InterPro" id="IPR046175">
    <property type="entry name" value="DUF6177"/>
</dbReference>
<accession>A0A7W3JG90</accession>